<dbReference type="SUPFAM" id="SSF56300">
    <property type="entry name" value="Metallo-dependent phosphatases"/>
    <property type="match status" value="1"/>
</dbReference>
<dbReference type="InterPro" id="IPR040974">
    <property type="entry name" value="Fn3_PAP"/>
</dbReference>
<dbReference type="Pfam" id="PF00149">
    <property type="entry name" value="Metallophos"/>
    <property type="match status" value="1"/>
</dbReference>
<dbReference type="Gene3D" id="2.60.40.380">
    <property type="entry name" value="Purple acid phosphatase-like, N-terminal"/>
    <property type="match status" value="1"/>
</dbReference>
<dbReference type="InterPro" id="IPR025733">
    <property type="entry name" value="PAPs_C"/>
</dbReference>
<keyword evidence="7" id="KW-0378">Hydrolase</keyword>
<evidence type="ECO:0000256" key="2">
    <source>
        <dbReference type="ARBA" id="ARBA00008723"/>
    </source>
</evidence>
<dbReference type="EC" id="3.1.3.2" evidence="7"/>
<dbReference type="Gene3D" id="3.60.21.10">
    <property type="match status" value="1"/>
</dbReference>
<feature type="transmembrane region" description="Helical" evidence="9">
    <location>
        <begin position="110"/>
        <end position="134"/>
    </location>
</feature>
<evidence type="ECO:0000256" key="3">
    <source>
        <dbReference type="ARBA" id="ARBA00011738"/>
    </source>
</evidence>
<keyword evidence="5" id="KW-0732">Signal</keyword>
<feature type="domain" description="Purple acid phosphatase C-terminal" evidence="11">
    <location>
        <begin position="650"/>
        <end position="709"/>
    </location>
</feature>
<dbReference type="AlphaFoldDB" id="A0AAD4TBG1"/>
<comment type="similarity">
    <text evidence="2 7">Belongs to the metallophosphoesterase superfamily. Purple acid phosphatase family.</text>
</comment>
<evidence type="ECO:0000256" key="7">
    <source>
        <dbReference type="RuleBase" id="RU361203"/>
    </source>
</evidence>
<dbReference type="Pfam" id="PF16656">
    <property type="entry name" value="Pur_ac_phosph_N"/>
    <property type="match status" value="1"/>
</dbReference>
<dbReference type="PANTHER" id="PTHR45778:SF16">
    <property type="entry name" value="INACTIVE PURPLE ACID PHOSPHATASE 1-RELATED"/>
    <property type="match status" value="1"/>
</dbReference>
<sequence>MLHRILMVKAWCFCRFEEGPEQFCLDVAQNPKDTEESVWCFLCEGQFCGEDEPRKKFLELSLSKLPPLVLQEFDNHDMPALKAEIENMKQKLSAIEYEKKNMHKTLIQSLILVQILIVMKFYRFIVLLIVTLGGCVSSGEAEKRALGDQPLSKIAIHKAVVALHSSAYVKASPSVLGSRGENTEWMTVQFSSPNPSNDDWIGVFSPANFSAATCSPENTRVNPPFLCTSPIKYQFANYSSPDYKRSGFGKLKLQLINQRGDFSFALFSGGLTNPKLIAVSNSVTFQNPNAPVYPRLAQGKAWNEMTVTWTSGYGINEAEPFVEWGRQGGEKMHTPAGTLTFSRKSMCGAPARTVGWRDPGFIHTSFLKELWPNSVYSYKLGHKLFNGTFVWSQEYKFRASPYPGQDSVQRVVIFGDMGKAEADGSNEYNNYQPGSLNTTREIIRDLNNTDIAFHIGDICYANGYLSQWDQFTSQVEPITSVVPYMVASGNHERDWPRTGSFYGNTDSGGECGVPAETMYYVPADNRAKYWYSTDYGMFKFCIADTEHDWREGTQQYKFIEQCFASADRQKQPWLIFLAHRVLGYSSGSWYAEQGSFEEPMGRESLQKLWQKYKVDIAVYGHVHNYERTCPVYENICTTNEKSHYQGPLNGTIHVVAGGGGAGLAKFTTLKTKWSLFQDYDFGFLKLTAFDHSNLLFEYKKSSDGNVYDSFTISRDYRDILACTVDSCPSMTVAS</sequence>
<evidence type="ECO:0000256" key="5">
    <source>
        <dbReference type="ARBA" id="ARBA00022729"/>
    </source>
</evidence>
<keyword evidence="9" id="KW-0472">Membrane</keyword>
<feature type="coiled-coil region" evidence="8">
    <location>
        <begin position="78"/>
        <end position="105"/>
    </location>
</feature>
<dbReference type="InterPro" id="IPR008963">
    <property type="entry name" value="Purple_acid_Pase-like_N"/>
</dbReference>
<dbReference type="InterPro" id="IPR015914">
    <property type="entry name" value="PAPs_N"/>
</dbReference>
<evidence type="ECO:0000259" key="10">
    <source>
        <dbReference type="Pfam" id="PF00149"/>
    </source>
</evidence>
<reference evidence="14" key="1">
    <citation type="submission" date="2022-04" db="EMBL/GenBank/DDBJ databases">
        <title>A functionally conserved STORR gene fusion in Papaver species that diverged 16.8 million years ago.</title>
        <authorList>
            <person name="Catania T."/>
        </authorList>
    </citation>
    <scope>NUCLEOTIDE SEQUENCE</scope>
    <source>
        <strain evidence="14">S-188037</strain>
    </source>
</reference>
<dbReference type="InterPro" id="IPR004843">
    <property type="entry name" value="Calcineurin-like_PHP"/>
</dbReference>
<keyword evidence="4" id="KW-0964">Secreted</keyword>
<feature type="domain" description="Purple acid phosphatase Fn3-like" evidence="13">
    <location>
        <begin position="169"/>
        <end position="287"/>
    </location>
</feature>
<dbReference type="GO" id="GO:0003993">
    <property type="term" value="F:acid phosphatase activity"/>
    <property type="evidence" value="ECO:0007669"/>
    <property type="project" value="UniProtKB-EC"/>
</dbReference>
<feature type="domain" description="Calcineurin-like phosphoesterase" evidence="10">
    <location>
        <begin position="410"/>
        <end position="625"/>
    </location>
</feature>
<dbReference type="PANTHER" id="PTHR45778">
    <property type="entry name" value="PURPLE ACID PHOSPHATASE-RELATED"/>
    <property type="match status" value="1"/>
</dbReference>
<keyword evidence="15" id="KW-1185">Reference proteome</keyword>
<dbReference type="SUPFAM" id="SSF49363">
    <property type="entry name" value="Purple acid phosphatase, N-terminal domain"/>
    <property type="match status" value="1"/>
</dbReference>
<evidence type="ECO:0000259" key="13">
    <source>
        <dbReference type="Pfam" id="PF17808"/>
    </source>
</evidence>
<dbReference type="InterPro" id="IPR041792">
    <property type="entry name" value="MPP_PAP"/>
</dbReference>
<name>A0AAD4TBG1_9MAGN</name>
<comment type="caution">
    <text evidence="14">The sequence shown here is derived from an EMBL/GenBank/DDBJ whole genome shotgun (WGS) entry which is preliminary data.</text>
</comment>
<dbReference type="Pfam" id="PF14008">
    <property type="entry name" value="Metallophos_C"/>
    <property type="match status" value="1"/>
</dbReference>
<comment type="catalytic activity">
    <reaction evidence="7">
        <text>a phosphate monoester + H2O = an alcohol + phosphate</text>
        <dbReference type="Rhea" id="RHEA:15017"/>
        <dbReference type="ChEBI" id="CHEBI:15377"/>
        <dbReference type="ChEBI" id="CHEBI:30879"/>
        <dbReference type="ChEBI" id="CHEBI:43474"/>
        <dbReference type="ChEBI" id="CHEBI:67140"/>
        <dbReference type="EC" id="3.1.3.2"/>
    </reaction>
</comment>
<keyword evidence="8" id="KW-0175">Coiled coil</keyword>
<accession>A0AAD4TBG1</accession>
<feature type="domain" description="Purple acid phosphatase N-terminal" evidence="12">
    <location>
        <begin position="294"/>
        <end position="398"/>
    </location>
</feature>
<evidence type="ECO:0000256" key="6">
    <source>
        <dbReference type="ARBA" id="ARBA00023180"/>
    </source>
</evidence>
<keyword evidence="9" id="KW-0812">Transmembrane</keyword>
<dbReference type="CDD" id="cd00839">
    <property type="entry name" value="MPP_PAPs"/>
    <property type="match status" value="1"/>
</dbReference>
<proteinExistence type="inferred from homology"/>
<evidence type="ECO:0000313" key="14">
    <source>
        <dbReference type="EMBL" id="KAI3953728.1"/>
    </source>
</evidence>
<comment type="subcellular location">
    <subcellularLocation>
        <location evidence="1">Secreted</location>
    </subcellularLocation>
</comment>
<dbReference type="Proteomes" id="UP001202328">
    <property type="component" value="Unassembled WGS sequence"/>
</dbReference>
<evidence type="ECO:0000313" key="15">
    <source>
        <dbReference type="Proteomes" id="UP001202328"/>
    </source>
</evidence>
<evidence type="ECO:0000256" key="1">
    <source>
        <dbReference type="ARBA" id="ARBA00004613"/>
    </source>
</evidence>
<dbReference type="GO" id="GO:0005576">
    <property type="term" value="C:extracellular region"/>
    <property type="evidence" value="ECO:0007669"/>
    <property type="project" value="UniProtKB-SubCell"/>
</dbReference>
<dbReference type="GO" id="GO:0046872">
    <property type="term" value="F:metal ion binding"/>
    <property type="evidence" value="ECO:0007669"/>
    <property type="project" value="InterPro"/>
</dbReference>
<gene>
    <name evidence="14" type="ORF">MKW98_017552</name>
</gene>
<evidence type="ECO:0000256" key="4">
    <source>
        <dbReference type="ARBA" id="ARBA00022525"/>
    </source>
</evidence>
<protein>
    <recommendedName>
        <fullName evidence="7">Purple acid phosphatase</fullName>
        <ecNumber evidence="7">3.1.3.2</ecNumber>
    </recommendedName>
</protein>
<evidence type="ECO:0000259" key="12">
    <source>
        <dbReference type="Pfam" id="PF16656"/>
    </source>
</evidence>
<dbReference type="Pfam" id="PF17808">
    <property type="entry name" value="fn3_PAP"/>
    <property type="match status" value="1"/>
</dbReference>
<organism evidence="14 15">
    <name type="scientific">Papaver atlanticum</name>
    <dbReference type="NCBI Taxonomy" id="357466"/>
    <lineage>
        <taxon>Eukaryota</taxon>
        <taxon>Viridiplantae</taxon>
        <taxon>Streptophyta</taxon>
        <taxon>Embryophyta</taxon>
        <taxon>Tracheophyta</taxon>
        <taxon>Spermatophyta</taxon>
        <taxon>Magnoliopsida</taxon>
        <taxon>Ranunculales</taxon>
        <taxon>Papaveraceae</taxon>
        <taxon>Papaveroideae</taxon>
        <taxon>Papaver</taxon>
    </lineage>
</organism>
<evidence type="ECO:0000259" key="11">
    <source>
        <dbReference type="Pfam" id="PF14008"/>
    </source>
</evidence>
<comment type="subunit">
    <text evidence="3">Homodimer.</text>
</comment>
<evidence type="ECO:0000256" key="8">
    <source>
        <dbReference type="SAM" id="Coils"/>
    </source>
</evidence>
<evidence type="ECO:0000256" key="9">
    <source>
        <dbReference type="SAM" id="Phobius"/>
    </source>
</evidence>
<keyword evidence="6" id="KW-0325">Glycoprotein</keyword>
<keyword evidence="9" id="KW-1133">Transmembrane helix</keyword>
<dbReference type="InterPro" id="IPR029052">
    <property type="entry name" value="Metallo-depent_PP-like"/>
</dbReference>
<dbReference type="EMBL" id="JAJJMB010002020">
    <property type="protein sequence ID" value="KAI3953728.1"/>
    <property type="molecule type" value="Genomic_DNA"/>
</dbReference>